<proteinExistence type="predicted"/>
<keyword evidence="1" id="KW-1133">Transmembrane helix</keyword>
<evidence type="ECO:0000313" key="3">
    <source>
        <dbReference type="WBParaSite" id="Minc3s00183g07012"/>
    </source>
</evidence>
<reference evidence="3" key="1">
    <citation type="submission" date="2022-11" db="UniProtKB">
        <authorList>
            <consortium name="WormBaseParasite"/>
        </authorList>
    </citation>
    <scope>IDENTIFICATION</scope>
</reference>
<dbReference type="AlphaFoldDB" id="A0A914KZX7"/>
<sequence>MMNWTTGGFECVTGLHCVIPVTYSKPLLCIPVKVNYTEFNEFLANPEKFINNPSYNGSESIILCLILFLILFSLVLQFFALWQSRRKHVARDRFNVKEAAMTVNENVLPSPLLLDLRRKKHPEIIEMKSFGTHTERTLKKMERLVTEEARQHSLSYQ</sequence>
<keyword evidence="2" id="KW-1185">Reference proteome</keyword>
<name>A0A914KZX7_MELIC</name>
<evidence type="ECO:0000256" key="1">
    <source>
        <dbReference type="SAM" id="Phobius"/>
    </source>
</evidence>
<feature type="transmembrane region" description="Helical" evidence="1">
    <location>
        <begin position="60"/>
        <end position="82"/>
    </location>
</feature>
<dbReference type="Proteomes" id="UP000887563">
    <property type="component" value="Unplaced"/>
</dbReference>
<protein>
    <submittedName>
        <fullName evidence="3">Uncharacterized protein</fullName>
    </submittedName>
</protein>
<evidence type="ECO:0000313" key="2">
    <source>
        <dbReference type="Proteomes" id="UP000887563"/>
    </source>
</evidence>
<keyword evidence="1" id="KW-0812">Transmembrane</keyword>
<dbReference type="WBParaSite" id="Minc3s00183g07012">
    <property type="protein sequence ID" value="Minc3s00183g07012"/>
    <property type="gene ID" value="Minc3s00183g07012"/>
</dbReference>
<accession>A0A914KZX7</accession>
<organism evidence="2 3">
    <name type="scientific">Meloidogyne incognita</name>
    <name type="common">Southern root-knot nematode worm</name>
    <name type="synonym">Oxyuris incognita</name>
    <dbReference type="NCBI Taxonomy" id="6306"/>
    <lineage>
        <taxon>Eukaryota</taxon>
        <taxon>Metazoa</taxon>
        <taxon>Ecdysozoa</taxon>
        <taxon>Nematoda</taxon>
        <taxon>Chromadorea</taxon>
        <taxon>Rhabditida</taxon>
        <taxon>Tylenchina</taxon>
        <taxon>Tylenchomorpha</taxon>
        <taxon>Tylenchoidea</taxon>
        <taxon>Meloidogynidae</taxon>
        <taxon>Meloidogyninae</taxon>
        <taxon>Meloidogyne</taxon>
        <taxon>Meloidogyne incognita group</taxon>
    </lineage>
</organism>
<keyword evidence="1" id="KW-0472">Membrane</keyword>